<dbReference type="AlphaFoldDB" id="A0A6G1HP24"/>
<feature type="compositionally biased region" description="Low complexity" evidence="1">
    <location>
        <begin position="10"/>
        <end position="26"/>
    </location>
</feature>
<dbReference type="PANTHER" id="PTHR39472">
    <property type="entry name" value="EXPRESSED PROTEIN"/>
    <property type="match status" value="1"/>
</dbReference>
<dbReference type="OrthoDB" id="21214at2759"/>
<accession>A0A6G1HP24</accession>
<evidence type="ECO:0000313" key="2">
    <source>
        <dbReference type="EMBL" id="KAF2397742.1"/>
    </source>
</evidence>
<evidence type="ECO:0000256" key="1">
    <source>
        <dbReference type="SAM" id="MobiDB-lite"/>
    </source>
</evidence>
<keyword evidence="3" id="KW-1185">Reference proteome</keyword>
<feature type="region of interest" description="Disordered" evidence="1">
    <location>
        <begin position="247"/>
        <end position="277"/>
    </location>
</feature>
<dbReference type="PANTHER" id="PTHR39472:SF1">
    <property type="entry name" value="EXPRESSED PROTEIN"/>
    <property type="match status" value="1"/>
</dbReference>
<name>A0A6G1HP24_9PEZI</name>
<dbReference type="EMBL" id="ML996702">
    <property type="protein sequence ID" value="KAF2397742.1"/>
    <property type="molecule type" value="Genomic_DNA"/>
</dbReference>
<feature type="compositionally biased region" description="Acidic residues" evidence="1">
    <location>
        <begin position="253"/>
        <end position="262"/>
    </location>
</feature>
<organism evidence="2 3">
    <name type="scientific">Trichodelitschia bisporula</name>
    <dbReference type="NCBI Taxonomy" id="703511"/>
    <lineage>
        <taxon>Eukaryota</taxon>
        <taxon>Fungi</taxon>
        <taxon>Dikarya</taxon>
        <taxon>Ascomycota</taxon>
        <taxon>Pezizomycotina</taxon>
        <taxon>Dothideomycetes</taxon>
        <taxon>Dothideomycetes incertae sedis</taxon>
        <taxon>Phaeotrichales</taxon>
        <taxon>Phaeotrichaceae</taxon>
        <taxon>Trichodelitschia</taxon>
    </lineage>
</organism>
<gene>
    <name evidence="2" type="ORF">EJ06DRAFT_532734</name>
</gene>
<feature type="region of interest" description="Disordered" evidence="1">
    <location>
        <begin position="1"/>
        <end position="37"/>
    </location>
</feature>
<reference evidence="2" key="1">
    <citation type="journal article" date="2020" name="Stud. Mycol.">
        <title>101 Dothideomycetes genomes: a test case for predicting lifestyles and emergence of pathogens.</title>
        <authorList>
            <person name="Haridas S."/>
            <person name="Albert R."/>
            <person name="Binder M."/>
            <person name="Bloem J."/>
            <person name="Labutti K."/>
            <person name="Salamov A."/>
            <person name="Andreopoulos B."/>
            <person name="Baker S."/>
            <person name="Barry K."/>
            <person name="Bills G."/>
            <person name="Bluhm B."/>
            <person name="Cannon C."/>
            <person name="Castanera R."/>
            <person name="Culley D."/>
            <person name="Daum C."/>
            <person name="Ezra D."/>
            <person name="Gonzalez J."/>
            <person name="Henrissat B."/>
            <person name="Kuo A."/>
            <person name="Liang C."/>
            <person name="Lipzen A."/>
            <person name="Lutzoni F."/>
            <person name="Magnuson J."/>
            <person name="Mondo S."/>
            <person name="Nolan M."/>
            <person name="Ohm R."/>
            <person name="Pangilinan J."/>
            <person name="Park H.-J."/>
            <person name="Ramirez L."/>
            <person name="Alfaro M."/>
            <person name="Sun H."/>
            <person name="Tritt A."/>
            <person name="Yoshinaga Y."/>
            <person name="Zwiers L.-H."/>
            <person name="Turgeon B."/>
            <person name="Goodwin S."/>
            <person name="Spatafora J."/>
            <person name="Crous P."/>
            <person name="Grigoriev I."/>
        </authorList>
    </citation>
    <scope>NUCLEOTIDE SEQUENCE</scope>
    <source>
        <strain evidence="2">CBS 262.69</strain>
    </source>
</reference>
<sequence>MNSYTNFIDQPGGAARQAPQPQQAPQMNGLSGQRHWPDLGAQMDMNVLWDYINSLAQMHEGIRAQTQTVLSGVQQIQARAAQDGSDSNVQQVNGALNGTFAGSGHAEADGAEAVGVTPQATEIARLQSELANAQATITALQARDSSLTNLLNDYEQHVTAILEKLRPYAHQQQQASIMQKAHYLKLIEDERQQNLELRLEQQRWQAGLGNVAENLRLALKAQADAELPYVKKIASLKAENRTLRRLCNLPPMEDSDDDDEEEPNGHDDMHGQEHRLC</sequence>
<proteinExistence type="predicted"/>
<evidence type="ECO:0000313" key="3">
    <source>
        <dbReference type="Proteomes" id="UP000799640"/>
    </source>
</evidence>
<dbReference type="Proteomes" id="UP000799640">
    <property type="component" value="Unassembled WGS sequence"/>
</dbReference>
<protein>
    <submittedName>
        <fullName evidence="2">Uncharacterized protein</fullName>
    </submittedName>
</protein>
<feature type="compositionally biased region" description="Basic and acidic residues" evidence="1">
    <location>
        <begin position="263"/>
        <end position="277"/>
    </location>
</feature>